<evidence type="ECO:0000256" key="7">
    <source>
        <dbReference type="SAM" id="MobiDB-lite"/>
    </source>
</evidence>
<dbReference type="EMBL" id="DS268424">
    <property type="protein sequence ID" value="EFO91493.1"/>
    <property type="molecule type" value="Genomic_DNA"/>
</dbReference>
<dbReference type="SUPFAM" id="SSF82866">
    <property type="entry name" value="Multidrug efflux transporter AcrB transmembrane domain"/>
    <property type="match status" value="2"/>
</dbReference>
<dbReference type="GO" id="GO:0005886">
    <property type="term" value="C:plasma membrane"/>
    <property type="evidence" value="ECO:0007669"/>
    <property type="project" value="TreeGrafter"/>
</dbReference>
<feature type="region of interest" description="Disordered" evidence="7">
    <location>
        <begin position="791"/>
        <end position="821"/>
    </location>
</feature>
<feature type="transmembrane region" description="Helical" evidence="8">
    <location>
        <begin position="284"/>
        <end position="308"/>
    </location>
</feature>
<proteinExistence type="inferred from homology"/>
<protein>
    <submittedName>
        <fullName evidence="10">CRE-PTR-8 protein</fullName>
    </submittedName>
</protein>
<dbReference type="GO" id="GO:0030659">
    <property type="term" value="C:cytoplasmic vesicle membrane"/>
    <property type="evidence" value="ECO:0007669"/>
    <property type="project" value="TreeGrafter"/>
</dbReference>
<dbReference type="FunCoup" id="E3M446">
    <property type="interactions" value="22"/>
</dbReference>
<evidence type="ECO:0000256" key="3">
    <source>
        <dbReference type="ARBA" id="ARBA00022692"/>
    </source>
</evidence>
<evidence type="ECO:0000256" key="1">
    <source>
        <dbReference type="ARBA" id="ARBA00004141"/>
    </source>
</evidence>
<organism evidence="11">
    <name type="scientific">Caenorhabditis remanei</name>
    <name type="common">Caenorhabditis vulgaris</name>
    <dbReference type="NCBI Taxonomy" id="31234"/>
    <lineage>
        <taxon>Eukaryota</taxon>
        <taxon>Metazoa</taxon>
        <taxon>Ecdysozoa</taxon>
        <taxon>Nematoda</taxon>
        <taxon>Chromadorea</taxon>
        <taxon>Rhabditida</taxon>
        <taxon>Rhabditina</taxon>
        <taxon>Rhabditomorpha</taxon>
        <taxon>Rhabditoidea</taxon>
        <taxon>Rhabditidae</taxon>
        <taxon>Peloderinae</taxon>
        <taxon>Caenorhabditis</taxon>
    </lineage>
</organism>
<feature type="transmembrane region" description="Helical" evidence="8">
    <location>
        <begin position="733"/>
        <end position="753"/>
    </location>
</feature>
<dbReference type="Pfam" id="PF02460">
    <property type="entry name" value="Patched"/>
    <property type="match status" value="1"/>
</dbReference>
<dbReference type="InterPro" id="IPR051697">
    <property type="entry name" value="Patched_domain-protein"/>
</dbReference>
<accession>E3M446</accession>
<feature type="transmembrane region" description="Helical" evidence="8">
    <location>
        <begin position="25"/>
        <end position="45"/>
    </location>
</feature>
<dbReference type="InterPro" id="IPR003392">
    <property type="entry name" value="PTHD_SSD"/>
</dbReference>
<dbReference type="PANTHER" id="PTHR10796:SF85">
    <property type="entry name" value="SSD DOMAIN-CONTAINING PROTEIN"/>
    <property type="match status" value="1"/>
</dbReference>
<keyword evidence="3 8" id="KW-0812">Transmembrane</keyword>
<comment type="subcellular location">
    <subcellularLocation>
        <location evidence="1">Membrane</location>
        <topology evidence="1">Multi-pass membrane protein</topology>
    </subcellularLocation>
</comment>
<reference evidence="10" key="1">
    <citation type="submission" date="2007-07" db="EMBL/GenBank/DDBJ databases">
        <title>PCAP assembly of the Caenorhabditis remanei genome.</title>
        <authorList>
            <consortium name="The Caenorhabditis remanei Sequencing Consortium"/>
            <person name="Wilson R.K."/>
        </authorList>
    </citation>
    <scope>NUCLEOTIDE SEQUENCE [LARGE SCALE GENOMIC DNA]</scope>
    <source>
        <strain evidence="10">PB4641</strain>
    </source>
</reference>
<dbReference type="STRING" id="31234.E3M446"/>
<feature type="transmembrane region" description="Helical" evidence="8">
    <location>
        <begin position="314"/>
        <end position="331"/>
    </location>
</feature>
<keyword evidence="6" id="KW-0325">Glycoprotein</keyword>
<feature type="transmembrane region" description="Helical" evidence="8">
    <location>
        <begin position="432"/>
        <end position="454"/>
    </location>
</feature>
<evidence type="ECO:0000256" key="2">
    <source>
        <dbReference type="ARBA" id="ARBA00005585"/>
    </source>
</evidence>
<gene>
    <name evidence="10" type="primary">Cre-ptr-8</name>
    <name evidence="10" type="ORF">CRE_11688</name>
</gene>
<keyword evidence="5 8" id="KW-0472">Membrane</keyword>
<feature type="transmembrane region" description="Helical" evidence="8">
    <location>
        <begin position="483"/>
        <end position="513"/>
    </location>
</feature>
<dbReference type="InParanoid" id="E3M446"/>
<dbReference type="PANTHER" id="PTHR10796">
    <property type="entry name" value="PATCHED-RELATED"/>
    <property type="match status" value="1"/>
</dbReference>
<evidence type="ECO:0000313" key="11">
    <source>
        <dbReference type="Proteomes" id="UP000008281"/>
    </source>
</evidence>
<evidence type="ECO:0000256" key="6">
    <source>
        <dbReference type="ARBA" id="ARBA00023180"/>
    </source>
</evidence>
<feature type="transmembrane region" description="Helical" evidence="8">
    <location>
        <begin position="707"/>
        <end position="727"/>
    </location>
</feature>
<dbReference type="OMA" id="MELYMAK"/>
<dbReference type="FunFam" id="1.20.1640.10:FF:000036">
    <property type="entry name" value="PaTched Related family"/>
    <property type="match status" value="1"/>
</dbReference>
<comment type="similarity">
    <text evidence="2">Belongs to the patched family.</text>
</comment>
<dbReference type="AlphaFoldDB" id="E3M446"/>
<evidence type="ECO:0000256" key="8">
    <source>
        <dbReference type="SAM" id="Phobius"/>
    </source>
</evidence>
<dbReference type="GO" id="GO:0018996">
    <property type="term" value="P:molting cycle, collagen and cuticulin-based cuticle"/>
    <property type="evidence" value="ECO:0007669"/>
    <property type="project" value="EnsemblMetazoa"/>
</dbReference>
<feature type="compositionally biased region" description="Low complexity" evidence="7">
    <location>
        <begin position="803"/>
        <end position="821"/>
    </location>
</feature>
<dbReference type="InterPro" id="IPR000731">
    <property type="entry name" value="SSD"/>
</dbReference>
<feature type="domain" description="SSD" evidence="9">
    <location>
        <begin position="288"/>
        <end position="452"/>
    </location>
</feature>
<sequence>MGHKNETSRVTRIWNALSYKIGSTVARYPVLTIVLCLTLSAIMSIKLSLTEKVSAIDGYASDDSMSRHEFKTFQQFLDSDGPGITMAILVRSKKTNGSLLEEKRLKEVVKVSDFISTSFKMNVSGTEKNFNQFCRGFCQANEPVRQYYVSFHLISQLSAPEFQNGLQILGKNHTDGISKRIDLSYPTSNFFGRKFSLIVGYFPNFFGISMSSDGQHLNSSNLIVLYFRAERYPDWTTKSVKQWELRVRDHFAKEYSSDLIIVDVMSQTVVESEIVRAGLSLQPFLIVGFVIMSIFCTITTMFSAVYLYSQKATFNKVALSIIACVTPFMACGTAMGTLFFCGVTFSPIMCITPFLVLAISVDDSFLMLHAWNRLESWRSSPLDKPMREHMMGEVLVETGPAITISALTNMLAFTIGAITSPPEIRVFCYGNAAAIFMDMFYQATFYTACMTLLADTKNVDGVSEKTKRIQEKMSQVVGRFLKWYVSAISNIFVSTGIVLIWVIFIGFAVLGLTRLHVELRPSKFFLKDSPMLYMDNLRTNEVVPYYTPVHIIVNHPGDLTNDSNVERLFELKQKLEHMPNAIGAPSTKFFLDDFVQYRTSFAEEIEMDVEEDDSTSEKSDLEQFLEWPEFSFWRGFLRFDNQSHPQNVTKFMFTTGFHGQDLKDWNKRGLLLKSWRGAVEEFQEDFNATVFSEDAFFLDMIDSIPTVTWQTTLATFIFVSLVCFLFISDILTVIIVSIATLVTSVGVFGYLSLLGVTLDPVIMSIAIMCIGFSVDIPAHVAFHFYAAKAKKPSSSQPSTHQVSDITSHSTSTTSSASSSISTPNSFETNLTFALASVGFPVIQAGVSTDFCALPLGFMELYMAKMFALSLTLCVSLSLIHGLIIIPALLSVQHHILHAVKRCFSKGN</sequence>
<keyword evidence="11" id="KW-1185">Reference proteome</keyword>
<dbReference type="Gene3D" id="1.20.1640.10">
    <property type="entry name" value="Multidrug efflux transporter AcrB transmembrane domain"/>
    <property type="match status" value="2"/>
</dbReference>
<dbReference type="OrthoDB" id="6510177at2759"/>
<name>E3M446_CAERE</name>
<feature type="transmembrane region" description="Helical" evidence="8">
    <location>
        <begin position="338"/>
        <end position="361"/>
    </location>
</feature>
<evidence type="ECO:0000256" key="4">
    <source>
        <dbReference type="ARBA" id="ARBA00022989"/>
    </source>
</evidence>
<evidence type="ECO:0000256" key="5">
    <source>
        <dbReference type="ARBA" id="ARBA00023136"/>
    </source>
</evidence>
<dbReference type="GO" id="GO:0006897">
    <property type="term" value="P:endocytosis"/>
    <property type="evidence" value="ECO:0007669"/>
    <property type="project" value="TreeGrafter"/>
</dbReference>
<dbReference type="eggNOG" id="KOG1934">
    <property type="taxonomic scope" value="Eukaryota"/>
</dbReference>
<evidence type="ECO:0000259" key="9">
    <source>
        <dbReference type="PROSITE" id="PS50156"/>
    </source>
</evidence>
<feature type="transmembrane region" description="Helical" evidence="8">
    <location>
        <begin position="765"/>
        <end position="786"/>
    </location>
</feature>
<dbReference type="HOGENOM" id="CLU_002359_2_1_1"/>
<feature type="transmembrane region" description="Helical" evidence="8">
    <location>
        <begin position="401"/>
        <end position="420"/>
    </location>
</feature>
<dbReference type="Proteomes" id="UP000008281">
    <property type="component" value="Unassembled WGS sequence"/>
</dbReference>
<evidence type="ECO:0000313" key="10">
    <source>
        <dbReference type="EMBL" id="EFO91493.1"/>
    </source>
</evidence>
<feature type="transmembrane region" description="Helical" evidence="8">
    <location>
        <begin position="865"/>
        <end position="891"/>
    </location>
</feature>
<dbReference type="PROSITE" id="PS50156">
    <property type="entry name" value="SSD"/>
    <property type="match status" value="1"/>
</dbReference>
<keyword evidence="4 8" id="KW-1133">Transmembrane helix</keyword>